<dbReference type="GO" id="GO:0016787">
    <property type="term" value="F:hydrolase activity"/>
    <property type="evidence" value="ECO:0007669"/>
    <property type="project" value="UniProtKB-KW"/>
</dbReference>
<evidence type="ECO:0000259" key="3">
    <source>
        <dbReference type="PROSITE" id="PS51462"/>
    </source>
</evidence>
<dbReference type="Gene3D" id="3.90.79.10">
    <property type="entry name" value="Nucleoside Triphosphate Pyrophosphohydrolase"/>
    <property type="match status" value="1"/>
</dbReference>
<dbReference type="InterPro" id="IPR020084">
    <property type="entry name" value="NUDIX_hydrolase_CS"/>
</dbReference>
<dbReference type="SUPFAM" id="SSF55811">
    <property type="entry name" value="Nudix"/>
    <property type="match status" value="1"/>
</dbReference>
<dbReference type="PROSITE" id="PS00893">
    <property type="entry name" value="NUDIX_BOX"/>
    <property type="match status" value="1"/>
</dbReference>
<proteinExistence type="predicted"/>
<dbReference type="Proteomes" id="UP000020218">
    <property type="component" value="Unassembled WGS sequence"/>
</dbReference>
<evidence type="ECO:0000313" key="4">
    <source>
        <dbReference type="EMBL" id="EXI69145.1"/>
    </source>
</evidence>
<protein>
    <submittedName>
        <fullName evidence="4">Nucleoside triphosphatase YtkD</fullName>
    </submittedName>
</protein>
<dbReference type="STRING" id="1454001.AW08_00352"/>
<comment type="cofactor">
    <cofactor evidence="1">
        <name>Mg(2+)</name>
        <dbReference type="ChEBI" id="CHEBI:18420"/>
    </cofactor>
</comment>
<dbReference type="AlphaFoldDB" id="A0A011NX06"/>
<dbReference type="PANTHER" id="PTHR43046">
    <property type="entry name" value="GDP-MANNOSE MANNOSYL HYDROLASE"/>
    <property type="match status" value="1"/>
</dbReference>
<dbReference type="PROSITE" id="PS51462">
    <property type="entry name" value="NUDIX"/>
    <property type="match status" value="1"/>
</dbReference>
<evidence type="ECO:0000256" key="1">
    <source>
        <dbReference type="ARBA" id="ARBA00001946"/>
    </source>
</evidence>
<gene>
    <name evidence="4" type="ORF">AW08_00352</name>
</gene>
<dbReference type="PANTHER" id="PTHR43046:SF14">
    <property type="entry name" value="MUTT_NUDIX FAMILY PROTEIN"/>
    <property type="match status" value="1"/>
</dbReference>
<name>A0A011NX06_9PROT</name>
<dbReference type="EMBL" id="JFAX01000002">
    <property type="protein sequence ID" value="EXI69145.1"/>
    <property type="molecule type" value="Genomic_DNA"/>
</dbReference>
<organism evidence="4 5">
    <name type="scientific">Candidatus Accumulibacter adjunctus</name>
    <dbReference type="NCBI Taxonomy" id="1454001"/>
    <lineage>
        <taxon>Bacteria</taxon>
        <taxon>Pseudomonadati</taxon>
        <taxon>Pseudomonadota</taxon>
        <taxon>Betaproteobacteria</taxon>
        <taxon>Candidatus Accumulibacter</taxon>
    </lineage>
</organism>
<dbReference type="InterPro" id="IPR000086">
    <property type="entry name" value="NUDIX_hydrolase_dom"/>
</dbReference>
<comment type="caution">
    <text evidence="4">The sequence shown here is derived from an EMBL/GenBank/DDBJ whole genome shotgun (WGS) entry which is preliminary data.</text>
</comment>
<dbReference type="PATRIC" id="fig|1454001.3.peg.352"/>
<accession>A0A011NX06</accession>
<keyword evidence="5" id="KW-1185">Reference proteome</keyword>
<evidence type="ECO:0000256" key="2">
    <source>
        <dbReference type="ARBA" id="ARBA00022801"/>
    </source>
</evidence>
<reference evidence="4" key="1">
    <citation type="submission" date="2014-02" db="EMBL/GenBank/DDBJ databases">
        <title>Expanding our view of genomic diversity in Candidatus Accumulibacter clades.</title>
        <authorList>
            <person name="Skennerton C.T."/>
            <person name="Barr J.J."/>
            <person name="Slater F.R."/>
            <person name="Bond P.L."/>
            <person name="Tyson G.W."/>
        </authorList>
    </citation>
    <scope>NUCLEOTIDE SEQUENCE [LARGE SCALE GENOMIC DNA]</scope>
</reference>
<dbReference type="InterPro" id="IPR015797">
    <property type="entry name" value="NUDIX_hydrolase-like_dom_sf"/>
</dbReference>
<feature type="domain" description="Nudix hydrolase" evidence="3">
    <location>
        <begin position="1"/>
        <end position="118"/>
    </location>
</feature>
<keyword evidence="2" id="KW-0378">Hydrolase</keyword>
<sequence length="135" mass="14363">MKRQRATIVVELDGRILLVENRGGLVLLPGGGVHAGESRLQAAARELAEETRLVAQSLLFLFEHESATNRHSVFWAAATGTALAGDDATALHRFVAEDEALGGRMSAASRQIIARFLELPRDATGIPRPPAGAEG</sequence>
<evidence type="ECO:0000313" key="5">
    <source>
        <dbReference type="Proteomes" id="UP000020218"/>
    </source>
</evidence>
<dbReference type="Pfam" id="PF00293">
    <property type="entry name" value="NUDIX"/>
    <property type="match status" value="1"/>
</dbReference>